<sequence length="430" mass="47697">MENFDAIIIGASVAGSSAAAHLASQGHKVLVIDQSVFPRDRLSTHFLWPRGVSYLNRLGVADEILKKTPNYRRMNIYVEGVKLSGSIPLEDIKKRFLKVHNDCNNATDIYCGPRRVLLDYELLKAAELAGAEIRQNVTFSSLLTEDGVVTGINATTGQGHTFQAKAKIVIGADGRYSSFADAVQSEVYDRREDSTFAFFGYYSGIKKEGLTISNRGRLGSAIFPTSDGTHMALAYGPAGWWKDFSRHAENNFFKTFDFCDEDTAALLREGKREQSFKGCGKMVAFQRKSIGPGWALIGDAGSFKDQVTAMGMTHALRDSELISGYLGRAFDGLVSVKTALEEYEHARANDYENYFNFVCNVARLPVRSEDDIHQMMKISESQEETDGFLSQFGDTRPLNVSQQAEDKANVVKNVAGYDIKRDGYLYSLYG</sequence>
<dbReference type="EMBL" id="CU468135">
    <property type="protein sequence ID" value="CAO96405.1"/>
    <property type="molecule type" value="Genomic_DNA"/>
</dbReference>
<keyword evidence="5" id="KW-1185">Reference proteome</keyword>
<gene>
    <name evidence="4" type="ordered locus">ETA_13590</name>
</gene>
<keyword evidence="4" id="KW-0560">Oxidoreductase</keyword>
<name>B2VFM0_ERWT9</name>
<dbReference type="AlphaFoldDB" id="B2VFM0"/>
<dbReference type="PRINTS" id="PR00420">
    <property type="entry name" value="RNGMNOXGNASE"/>
</dbReference>
<dbReference type="PANTHER" id="PTHR42685:SF22">
    <property type="entry name" value="CONDITIONED MEDIUM FACTOR RECEPTOR 1"/>
    <property type="match status" value="1"/>
</dbReference>
<organism evidence="4 5">
    <name type="scientific">Erwinia tasmaniensis (strain DSM 17950 / CFBP 7177 / CIP 109463 / NCPPB 4357 / Et1/99)</name>
    <dbReference type="NCBI Taxonomy" id="465817"/>
    <lineage>
        <taxon>Bacteria</taxon>
        <taxon>Pseudomonadati</taxon>
        <taxon>Pseudomonadota</taxon>
        <taxon>Gammaproteobacteria</taxon>
        <taxon>Enterobacterales</taxon>
        <taxon>Erwiniaceae</taxon>
        <taxon>Erwinia</taxon>
    </lineage>
</organism>
<dbReference type="eggNOG" id="COG0654">
    <property type="taxonomic scope" value="Bacteria"/>
</dbReference>
<reference evidence="4 5" key="1">
    <citation type="journal article" date="2008" name="Environ. Microbiol.">
        <title>The genome of Erwinia tasmaniensis strain Et1/99, a non-pathogenic bacterium in the genus Erwinia.</title>
        <authorList>
            <person name="Kube M."/>
            <person name="Migdoll A.M."/>
            <person name="Mueller I."/>
            <person name="Kuhl H."/>
            <person name="Beck A."/>
            <person name="Reinhardt R."/>
            <person name="Geider K."/>
        </authorList>
    </citation>
    <scope>NUCLEOTIDE SEQUENCE [LARGE SCALE GENOMIC DNA]</scope>
    <source>
        <strain evidence="5">DSM 17950 / CFBP 7177 / CIP 109463 / NCPPB 4357 / Et1/99</strain>
    </source>
</reference>
<protein>
    <recommendedName>
        <fullName evidence="2">Protein CbrA</fullName>
    </recommendedName>
</protein>
<comment type="similarity">
    <text evidence="1">Belongs to the CbrA family.</text>
</comment>
<keyword evidence="4" id="KW-0503">Monooxygenase</keyword>
<dbReference type="GO" id="GO:0004497">
    <property type="term" value="F:monooxygenase activity"/>
    <property type="evidence" value="ECO:0007669"/>
    <property type="project" value="UniProtKB-KW"/>
</dbReference>
<evidence type="ECO:0000313" key="5">
    <source>
        <dbReference type="Proteomes" id="UP000001726"/>
    </source>
</evidence>
<proteinExistence type="inferred from homology"/>
<dbReference type="SUPFAM" id="SSF51905">
    <property type="entry name" value="FAD/NAD(P)-binding domain"/>
    <property type="match status" value="1"/>
</dbReference>
<accession>B2VFM0</accession>
<dbReference type="Pfam" id="PF01494">
    <property type="entry name" value="FAD_binding_3"/>
    <property type="match status" value="1"/>
</dbReference>
<dbReference type="Gene3D" id="3.50.50.60">
    <property type="entry name" value="FAD/NAD(P)-binding domain"/>
    <property type="match status" value="1"/>
</dbReference>
<evidence type="ECO:0000259" key="3">
    <source>
        <dbReference type="Pfam" id="PF01494"/>
    </source>
</evidence>
<dbReference type="STRING" id="465817.ETA_13590"/>
<dbReference type="RefSeq" id="WP_012441099.1">
    <property type="nucleotide sequence ID" value="NC_010694.1"/>
</dbReference>
<evidence type="ECO:0000256" key="2">
    <source>
        <dbReference type="ARBA" id="ARBA00040363"/>
    </source>
</evidence>
<evidence type="ECO:0000256" key="1">
    <source>
        <dbReference type="ARBA" id="ARBA00038079"/>
    </source>
</evidence>
<evidence type="ECO:0000313" key="4">
    <source>
        <dbReference type="EMBL" id="CAO96405.1"/>
    </source>
</evidence>
<dbReference type="GO" id="GO:0071949">
    <property type="term" value="F:FAD binding"/>
    <property type="evidence" value="ECO:0007669"/>
    <property type="project" value="InterPro"/>
</dbReference>
<dbReference type="Proteomes" id="UP000001726">
    <property type="component" value="Chromosome"/>
</dbReference>
<feature type="domain" description="FAD-binding" evidence="3">
    <location>
        <begin position="5"/>
        <end position="197"/>
    </location>
</feature>
<dbReference type="KEGG" id="eta:ETA_13590"/>
<dbReference type="PANTHER" id="PTHR42685">
    <property type="entry name" value="GERANYLGERANYL DIPHOSPHATE REDUCTASE"/>
    <property type="match status" value="1"/>
</dbReference>
<dbReference type="InterPro" id="IPR002938">
    <property type="entry name" value="FAD-bd"/>
</dbReference>
<dbReference type="InterPro" id="IPR050407">
    <property type="entry name" value="Geranylgeranyl_reductase"/>
</dbReference>
<dbReference type="InterPro" id="IPR036188">
    <property type="entry name" value="FAD/NAD-bd_sf"/>
</dbReference>
<dbReference type="HOGENOM" id="CLU_024648_7_0_6"/>
<dbReference type="OrthoDB" id="103324at2"/>